<comment type="caution">
    <text evidence="1">The sequence shown here is derived from an EMBL/GenBank/DDBJ whole genome shotgun (WGS) entry which is preliminary data.</text>
</comment>
<feature type="non-terminal residue" evidence="1">
    <location>
        <position position="1"/>
    </location>
</feature>
<name>A0ABN7NNL0_TIMPD</name>
<accession>A0ABN7NNL0</accession>
<gene>
    <name evidence="1" type="ORF">TPAB3V08_LOCUS3148</name>
</gene>
<dbReference type="Proteomes" id="UP001153148">
    <property type="component" value="Unassembled WGS sequence"/>
</dbReference>
<evidence type="ECO:0000313" key="2">
    <source>
        <dbReference type="Proteomes" id="UP001153148"/>
    </source>
</evidence>
<organism evidence="1 2">
    <name type="scientific">Timema podura</name>
    <name type="common">Walking stick</name>
    <dbReference type="NCBI Taxonomy" id="61482"/>
    <lineage>
        <taxon>Eukaryota</taxon>
        <taxon>Metazoa</taxon>
        <taxon>Ecdysozoa</taxon>
        <taxon>Arthropoda</taxon>
        <taxon>Hexapoda</taxon>
        <taxon>Insecta</taxon>
        <taxon>Pterygota</taxon>
        <taxon>Neoptera</taxon>
        <taxon>Polyneoptera</taxon>
        <taxon>Phasmatodea</taxon>
        <taxon>Timematodea</taxon>
        <taxon>Timematoidea</taxon>
        <taxon>Timematidae</taxon>
        <taxon>Timema</taxon>
    </lineage>
</organism>
<protein>
    <submittedName>
        <fullName evidence="1">Uncharacterized protein</fullName>
    </submittedName>
</protein>
<reference evidence="1" key="1">
    <citation type="submission" date="2021-03" db="EMBL/GenBank/DDBJ databases">
        <authorList>
            <person name="Tran Van P."/>
        </authorList>
    </citation>
    <scope>NUCLEOTIDE SEQUENCE</scope>
</reference>
<dbReference type="EMBL" id="CAJPIN010003441">
    <property type="protein sequence ID" value="CAG2056153.1"/>
    <property type="molecule type" value="Genomic_DNA"/>
</dbReference>
<keyword evidence="2" id="KW-1185">Reference proteome</keyword>
<sequence>CQFRLALSPLPLSNFLISGPLYIPLPIETFFLFSLKLLQHLLLLFPGLPFLKESGSEKHQLHSSGSDGSPCPRWLLQKLELSQLPQNGKDYGINDKDYVDSAICELVESISCGVLRTLQIRSLYMGL</sequence>
<evidence type="ECO:0000313" key="1">
    <source>
        <dbReference type="EMBL" id="CAG2056153.1"/>
    </source>
</evidence>
<proteinExistence type="predicted"/>